<evidence type="ECO:0000313" key="2">
    <source>
        <dbReference type="Proteomes" id="UP001642483"/>
    </source>
</evidence>
<sequence length="111" mass="13267">MRLRGIRRIFLEHLDTFVSELDRYIPSHSYNKMFNWVRNTFEVSALEVNSEINCFAEQLIELQSLQMWRDKFKIVSLFQFWANVLSKEPNLSDLYKQAAIALLLFSDYILV</sequence>
<gene>
    <name evidence="1" type="ORF">CVLEPA_LOCUS16698</name>
</gene>
<evidence type="ECO:0000313" key="1">
    <source>
        <dbReference type="EMBL" id="CAK8685584.1"/>
    </source>
</evidence>
<protein>
    <submittedName>
        <fullName evidence="1">Uncharacterized protein</fullName>
    </submittedName>
</protein>
<proteinExistence type="predicted"/>
<keyword evidence="2" id="KW-1185">Reference proteome</keyword>
<accession>A0ABP0G173</accession>
<comment type="caution">
    <text evidence="1">The sequence shown here is derived from an EMBL/GenBank/DDBJ whole genome shotgun (WGS) entry which is preliminary data.</text>
</comment>
<dbReference type="EMBL" id="CAWYQH010000100">
    <property type="protein sequence ID" value="CAK8685584.1"/>
    <property type="molecule type" value="Genomic_DNA"/>
</dbReference>
<name>A0ABP0G173_CLALP</name>
<dbReference type="Proteomes" id="UP001642483">
    <property type="component" value="Unassembled WGS sequence"/>
</dbReference>
<reference evidence="1 2" key="1">
    <citation type="submission" date="2024-02" db="EMBL/GenBank/DDBJ databases">
        <authorList>
            <person name="Daric V."/>
            <person name="Darras S."/>
        </authorList>
    </citation>
    <scope>NUCLEOTIDE SEQUENCE [LARGE SCALE GENOMIC DNA]</scope>
</reference>
<organism evidence="1 2">
    <name type="scientific">Clavelina lepadiformis</name>
    <name type="common">Light-bulb sea squirt</name>
    <name type="synonym">Ascidia lepadiformis</name>
    <dbReference type="NCBI Taxonomy" id="159417"/>
    <lineage>
        <taxon>Eukaryota</taxon>
        <taxon>Metazoa</taxon>
        <taxon>Chordata</taxon>
        <taxon>Tunicata</taxon>
        <taxon>Ascidiacea</taxon>
        <taxon>Aplousobranchia</taxon>
        <taxon>Clavelinidae</taxon>
        <taxon>Clavelina</taxon>
    </lineage>
</organism>